<accession>L1LEB8</accession>
<comment type="caution">
    <text evidence="2">The sequence shown here is derived from an EMBL/GenBank/DDBJ whole genome shotgun (WGS) entry which is preliminary data.</text>
</comment>
<protein>
    <submittedName>
        <fullName evidence="2">Uncharacterized protein</fullName>
    </submittedName>
</protein>
<dbReference type="RefSeq" id="XP_004833052.1">
    <property type="nucleotide sequence ID" value="XM_004832995.1"/>
</dbReference>
<proteinExistence type="predicted"/>
<dbReference type="KEGG" id="beq:BEWA_036360"/>
<gene>
    <name evidence="2" type="ORF">BEWA_036360</name>
</gene>
<keyword evidence="3" id="KW-1185">Reference proteome</keyword>
<evidence type="ECO:0000256" key="1">
    <source>
        <dbReference type="SAM" id="MobiDB-lite"/>
    </source>
</evidence>
<evidence type="ECO:0000313" key="2">
    <source>
        <dbReference type="EMBL" id="EKX73600.1"/>
    </source>
</evidence>
<sequence length="204" mass="23448">MNKTYLELKAGKWVSCNNYYWKIAELRKIRLWKSNFELDISLDKDIKECTIFEAELLGVTTKYFFPKAEYAAIKVKNGDKELWASENRTYKKGVKGLLDGYDDYCRYCVIHKKRGVEVLKVTVVELLSTRHKCFEKKNGGWVSIEKKDYDKKIEEMTGISTVKISDPATKVQTNTQDSINTALESLKPTEKGSSTTTPPHQPES</sequence>
<dbReference type="AlphaFoldDB" id="L1LEB8"/>
<name>L1LEB8_THEEQ</name>
<dbReference type="VEuPathDB" id="PiroplasmaDB:BEWA_036360"/>
<organism evidence="2 3">
    <name type="scientific">Theileria equi strain WA</name>
    <dbReference type="NCBI Taxonomy" id="1537102"/>
    <lineage>
        <taxon>Eukaryota</taxon>
        <taxon>Sar</taxon>
        <taxon>Alveolata</taxon>
        <taxon>Apicomplexa</taxon>
        <taxon>Aconoidasida</taxon>
        <taxon>Piroplasmida</taxon>
        <taxon>Theileriidae</taxon>
        <taxon>Theileria</taxon>
    </lineage>
</organism>
<feature type="region of interest" description="Disordered" evidence="1">
    <location>
        <begin position="181"/>
        <end position="204"/>
    </location>
</feature>
<evidence type="ECO:0000313" key="3">
    <source>
        <dbReference type="Proteomes" id="UP000031512"/>
    </source>
</evidence>
<dbReference type="EMBL" id="ACOU01000002">
    <property type="protein sequence ID" value="EKX73600.1"/>
    <property type="molecule type" value="Genomic_DNA"/>
</dbReference>
<reference evidence="2 3" key="1">
    <citation type="journal article" date="2012" name="BMC Genomics">
        <title>Comparative genomic analysis and phylogenetic position of Theileria equi.</title>
        <authorList>
            <person name="Kappmeyer L.S."/>
            <person name="Thiagarajan M."/>
            <person name="Herndon D.R."/>
            <person name="Ramsay J.D."/>
            <person name="Caler E."/>
            <person name="Djikeng A."/>
            <person name="Gillespie J.J."/>
            <person name="Lau A.O."/>
            <person name="Roalson E.H."/>
            <person name="Silva J.C."/>
            <person name="Silva M.G."/>
            <person name="Suarez C.E."/>
            <person name="Ueti M.W."/>
            <person name="Nene V.M."/>
            <person name="Mealey R.H."/>
            <person name="Knowles D.P."/>
            <person name="Brayton K.A."/>
        </authorList>
    </citation>
    <scope>NUCLEOTIDE SEQUENCE [LARGE SCALE GENOMIC DNA]</scope>
    <source>
        <strain evidence="2 3">WA</strain>
    </source>
</reference>
<dbReference type="GeneID" id="15806523"/>
<dbReference type="Proteomes" id="UP000031512">
    <property type="component" value="Unassembled WGS sequence"/>
</dbReference>